<organism evidence="3 4">
    <name type="scientific">Fulvivirga sedimenti</name>
    <dbReference type="NCBI Taxonomy" id="2879465"/>
    <lineage>
        <taxon>Bacteria</taxon>
        <taxon>Pseudomonadati</taxon>
        <taxon>Bacteroidota</taxon>
        <taxon>Cytophagia</taxon>
        <taxon>Cytophagales</taxon>
        <taxon>Fulvivirgaceae</taxon>
        <taxon>Fulvivirga</taxon>
    </lineage>
</organism>
<name>A0A9X1HWM7_9BACT</name>
<feature type="domain" description="Secretion system C-terminal sorting" evidence="2">
    <location>
        <begin position="636"/>
        <end position="709"/>
    </location>
</feature>
<evidence type="ECO:0000313" key="4">
    <source>
        <dbReference type="Proteomes" id="UP001139409"/>
    </source>
</evidence>
<keyword evidence="1" id="KW-0732">Signal</keyword>
<protein>
    <submittedName>
        <fullName evidence="3">T9SS type A sorting domain-containing protein</fullName>
    </submittedName>
</protein>
<dbReference type="PANTHER" id="PTHR44103:SF1">
    <property type="entry name" value="PROPROTEIN CONVERTASE P"/>
    <property type="match status" value="1"/>
</dbReference>
<dbReference type="InterPro" id="IPR026444">
    <property type="entry name" value="Secre_tail"/>
</dbReference>
<dbReference type="Gene3D" id="2.130.10.130">
    <property type="entry name" value="Integrin alpha, N-terminal"/>
    <property type="match status" value="2"/>
</dbReference>
<evidence type="ECO:0000313" key="3">
    <source>
        <dbReference type="EMBL" id="MCA6079001.1"/>
    </source>
</evidence>
<dbReference type="NCBIfam" id="TIGR04183">
    <property type="entry name" value="Por_Secre_tail"/>
    <property type="match status" value="1"/>
</dbReference>
<dbReference type="Pfam" id="PF13517">
    <property type="entry name" value="FG-GAP_3"/>
    <property type="match status" value="1"/>
</dbReference>
<sequence length="711" mass="78116">MCQAGVLHGQNYLSVPDIPVSEMGSTLKNPWSGGLTAPQFSMGDLNFDGVEDLILFDRYSDRVLPFVRQGDQFMYAPQYVSQFPQSLDNWVLLRDFNGDGKKDIFTSTSLGMEVYVNVGNADEGLKWRRYNDKSPAPSPLLTKGFNSIINLQLNATDIPAIDDIDSDGDLDILVFRFAGGSTVEWHRNFAVERTGLIDSMQFERVTSAWGEFRECICGTFAFNNEDCPIPGGRPAHEGGKTLLTIDMDGDGDRDVSVSEETCDELFFLRNDGTSSDALFSTLLQNPLEENGPFFPAAYYEDFSGDGTRDLVVATNWPSAQENRLERVNLFLNSGSTDNPVLTPSGDRFILDQMVDIGSMSHPAFIDYDGDGDLDMFVGNYSDGDNPEPVGSVKLYENIGTSVQPSFQKSNDDFLQLGSLQLFNIRPFFREVTGDSHLDFCFLARNAGLGNRLYVIPGSGNTANPFPGNPIVVFTELGDQDVVSIEDVNGDGIRDLLAGRVTGRVELYTGRLADGLISFSFAESDVFGLGNDNFRGATFLVKQDVDQDGTADLVRVDSRGGLAWLPESDVQNLWEEMRLFSVEDNQMFAGRNLAPVFVNLLNLNADQLVLGSGAGGLQVYKAESSVVNPPGERSFVIFPNPVVQGSRITVRSSVRSELQIIDGIGRVLGRFNDVPANTNYEIPVSRFAAGIYFLKASFQDGGTVTRQFVITR</sequence>
<dbReference type="InterPro" id="IPR013517">
    <property type="entry name" value="FG-GAP"/>
</dbReference>
<gene>
    <name evidence="3" type="ORF">LDX50_29275</name>
</gene>
<dbReference type="EMBL" id="JAIXNE010000008">
    <property type="protein sequence ID" value="MCA6079001.1"/>
    <property type="molecule type" value="Genomic_DNA"/>
</dbReference>
<reference evidence="3" key="1">
    <citation type="submission" date="2021-09" db="EMBL/GenBank/DDBJ databases">
        <title>Fulvivirga sp. isolated from coastal sediment.</title>
        <authorList>
            <person name="Yu H."/>
        </authorList>
    </citation>
    <scope>NUCLEOTIDE SEQUENCE</scope>
    <source>
        <strain evidence="3">1062</strain>
    </source>
</reference>
<dbReference type="Pfam" id="PF18962">
    <property type="entry name" value="Por_Secre_tail"/>
    <property type="match status" value="1"/>
</dbReference>
<dbReference type="PANTHER" id="PTHR44103">
    <property type="entry name" value="PROPROTEIN CONVERTASE P"/>
    <property type="match status" value="1"/>
</dbReference>
<keyword evidence="4" id="KW-1185">Reference proteome</keyword>
<proteinExistence type="predicted"/>
<comment type="caution">
    <text evidence="3">The sequence shown here is derived from an EMBL/GenBank/DDBJ whole genome shotgun (WGS) entry which is preliminary data.</text>
</comment>
<dbReference type="AlphaFoldDB" id="A0A9X1HWM7"/>
<dbReference type="SUPFAM" id="SSF69318">
    <property type="entry name" value="Integrin alpha N-terminal domain"/>
    <property type="match status" value="2"/>
</dbReference>
<accession>A0A9X1HWM7</accession>
<dbReference type="RefSeq" id="WP_225699863.1">
    <property type="nucleotide sequence ID" value="NZ_JAIXNE010000008.1"/>
</dbReference>
<evidence type="ECO:0000256" key="1">
    <source>
        <dbReference type="ARBA" id="ARBA00022729"/>
    </source>
</evidence>
<evidence type="ECO:0000259" key="2">
    <source>
        <dbReference type="Pfam" id="PF18962"/>
    </source>
</evidence>
<dbReference type="Proteomes" id="UP001139409">
    <property type="component" value="Unassembled WGS sequence"/>
</dbReference>
<dbReference type="InterPro" id="IPR028994">
    <property type="entry name" value="Integrin_alpha_N"/>
</dbReference>